<dbReference type="Proteomes" id="UP001370490">
    <property type="component" value="Unassembled WGS sequence"/>
</dbReference>
<dbReference type="GO" id="GO:0003676">
    <property type="term" value="F:nucleic acid binding"/>
    <property type="evidence" value="ECO:0007669"/>
    <property type="project" value="InterPro"/>
</dbReference>
<sequence length="361" mass="41227">MFHFRRKFTIYPILQISTLGLFSTSSNPTSLTLQFLTESCNLSPQSALKASKQITLKSTQNPNSVLTLFKNHNFTDTHITKIVTKQPNVLLADPDKTLKPRLDFLIENGISGNRLGETVSANSDILTRSLERQLIPFVEHIKTYLTAEKDIATAIGRSKRFNHVHIVSNVDALSKNGVPNYCIAKLFTLWPEVLTRSPDAFREAVEKIKEMGFDPSSSMFIRAVRTVLSMNKELLEAKFGIFLGFGWSREEVDSLFRKQPWCVTPSEEKLSKRLRFLMEELKWRPDQISKYSAPLFLDLEKRTMPRCMVLQALRSKGLIVKESQVARALLVSESSFLKSYVIKHQEVIPQILEIYNSERGK</sequence>
<dbReference type="PANTHER" id="PTHR13068:SF236">
    <property type="entry name" value="OS02G0749800 PROTEIN"/>
    <property type="match status" value="1"/>
</dbReference>
<evidence type="ECO:0000313" key="5">
    <source>
        <dbReference type="Proteomes" id="UP001370490"/>
    </source>
</evidence>
<comment type="similarity">
    <text evidence="1">Belongs to the mTERF family.</text>
</comment>
<evidence type="ECO:0000256" key="1">
    <source>
        <dbReference type="ARBA" id="ARBA00007692"/>
    </source>
</evidence>
<organism evidence="4 5">
    <name type="scientific">Dillenia turbinata</name>
    <dbReference type="NCBI Taxonomy" id="194707"/>
    <lineage>
        <taxon>Eukaryota</taxon>
        <taxon>Viridiplantae</taxon>
        <taxon>Streptophyta</taxon>
        <taxon>Embryophyta</taxon>
        <taxon>Tracheophyta</taxon>
        <taxon>Spermatophyta</taxon>
        <taxon>Magnoliopsida</taxon>
        <taxon>eudicotyledons</taxon>
        <taxon>Gunneridae</taxon>
        <taxon>Pentapetalae</taxon>
        <taxon>Dilleniales</taxon>
        <taxon>Dilleniaceae</taxon>
        <taxon>Dillenia</taxon>
    </lineage>
</organism>
<proteinExistence type="inferred from homology"/>
<protein>
    <submittedName>
        <fullName evidence="4">Transcription termination factor, mitochondrial/chloroplastic</fullName>
    </submittedName>
</protein>
<comment type="caution">
    <text evidence="4">The sequence shown here is derived from an EMBL/GenBank/DDBJ whole genome shotgun (WGS) entry which is preliminary data.</text>
</comment>
<dbReference type="PANTHER" id="PTHR13068">
    <property type="entry name" value="CGI-12 PROTEIN-RELATED"/>
    <property type="match status" value="1"/>
</dbReference>
<keyword evidence="3" id="KW-0809">Transit peptide</keyword>
<dbReference type="Pfam" id="PF02536">
    <property type="entry name" value="mTERF"/>
    <property type="match status" value="1"/>
</dbReference>
<dbReference type="FunFam" id="1.25.70.10:FF:000001">
    <property type="entry name" value="Mitochondrial transcription termination factor-like"/>
    <property type="match status" value="1"/>
</dbReference>
<dbReference type="InterPro" id="IPR003690">
    <property type="entry name" value="MTERF"/>
</dbReference>
<dbReference type="InterPro" id="IPR038538">
    <property type="entry name" value="MTERF_sf"/>
</dbReference>
<gene>
    <name evidence="4" type="ORF">RJ641_005172</name>
</gene>
<reference evidence="4 5" key="1">
    <citation type="submission" date="2023-12" db="EMBL/GenBank/DDBJ databases">
        <title>A high-quality genome assembly for Dillenia turbinata (Dilleniales).</title>
        <authorList>
            <person name="Chanderbali A."/>
        </authorList>
    </citation>
    <scope>NUCLEOTIDE SEQUENCE [LARGE SCALE GENOMIC DNA]</scope>
    <source>
        <strain evidence="4">LSX21</strain>
        <tissue evidence="4">Leaf</tissue>
    </source>
</reference>
<dbReference type="SMART" id="SM00733">
    <property type="entry name" value="Mterf"/>
    <property type="match status" value="6"/>
</dbReference>
<dbReference type="GO" id="GO:0006353">
    <property type="term" value="P:DNA-templated transcription termination"/>
    <property type="evidence" value="ECO:0007669"/>
    <property type="project" value="UniProtKB-KW"/>
</dbReference>
<keyword evidence="2" id="KW-0805">Transcription regulation</keyword>
<name>A0AAN8Z8R4_9MAGN</name>
<evidence type="ECO:0000256" key="3">
    <source>
        <dbReference type="ARBA" id="ARBA00022946"/>
    </source>
</evidence>
<dbReference type="EMBL" id="JBAMMX010000013">
    <property type="protein sequence ID" value="KAK6928967.1"/>
    <property type="molecule type" value="Genomic_DNA"/>
</dbReference>
<dbReference type="AlphaFoldDB" id="A0AAN8Z8R4"/>
<accession>A0AAN8Z8R4</accession>
<dbReference type="Gene3D" id="1.25.70.10">
    <property type="entry name" value="Transcription termination factor 3, mitochondrial"/>
    <property type="match status" value="1"/>
</dbReference>
<keyword evidence="2" id="KW-0804">Transcription</keyword>
<keyword evidence="2" id="KW-0806">Transcription termination</keyword>
<evidence type="ECO:0000256" key="2">
    <source>
        <dbReference type="ARBA" id="ARBA00022472"/>
    </source>
</evidence>
<keyword evidence="5" id="KW-1185">Reference proteome</keyword>
<evidence type="ECO:0000313" key="4">
    <source>
        <dbReference type="EMBL" id="KAK6928967.1"/>
    </source>
</evidence>